<dbReference type="InterPro" id="IPR003718">
    <property type="entry name" value="OsmC/Ohr_fam"/>
</dbReference>
<dbReference type="Proteomes" id="UP000323136">
    <property type="component" value="Unassembled WGS sequence"/>
</dbReference>
<keyword evidence="2" id="KW-1185">Reference proteome</keyword>
<name>A0A5S5DXU4_9FLAO</name>
<dbReference type="SUPFAM" id="SSF82784">
    <property type="entry name" value="OsmC-like"/>
    <property type="match status" value="1"/>
</dbReference>
<dbReference type="AlphaFoldDB" id="A0A5S5DXU4"/>
<dbReference type="EMBL" id="VNIA01000001">
    <property type="protein sequence ID" value="TYP99429.1"/>
    <property type="molecule type" value="Genomic_DNA"/>
</dbReference>
<dbReference type="Gene3D" id="3.30.300.20">
    <property type="match status" value="1"/>
</dbReference>
<evidence type="ECO:0000313" key="1">
    <source>
        <dbReference type="EMBL" id="TYP99429.1"/>
    </source>
</evidence>
<organism evidence="1 2">
    <name type="scientific">Tenacibaculum adriaticum</name>
    <dbReference type="NCBI Taxonomy" id="413713"/>
    <lineage>
        <taxon>Bacteria</taxon>
        <taxon>Pseudomonadati</taxon>
        <taxon>Bacteroidota</taxon>
        <taxon>Flavobacteriia</taxon>
        <taxon>Flavobacteriales</taxon>
        <taxon>Flavobacteriaceae</taxon>
        <taxon>Tenacibaculum</taxon>
    </lineage>
</organism>
<sequence>MKHHTKIVWKKNTSENFTSGKYSRVHKWYFDEGTEIRASSSPKVIPVPMSDPSAVDPEEALLAALSSCHMLFFLSIVSSKKYTIESYEDTVEGIMQKNDNGKISMSEITLNPKTKFSSTNIPSVKEITDMHQLAHSQCYIANSLNSKINIFPN</sequence>
<evidence type="ECO:0000313" key="2">
    <source>
        <dbReference type="Proteomes" id="UP000323136"/>
    </source>
</evidence>
<gene>
    <name evidence="1" type="ORF">C7447_10125</name>
</gene>
<dbReference type="Pfam" id="PF02566">
    <property type="entry name" value="OsmC"/>
    <property type="match status" value="1"/>
</dbReference>
<dbReference type="OrthoDB" id="9795405at2"/>
<comment type="caution">
    <text evidence="1">The sequence shown here is derived from an EMBL/GenBank/DDBJ whole genome shotgun (WGS) entry which is preliminary data.</text>
</comment>
<protein>
    <submittedName>
        <fullName evidence="1">Organic hydroperoxide reductase OsmC/OhrA</fullName>
    </submittedName>
</protein>
<dbReference type="PANTHER" id="PTHR42830:SF2">
    <property type="entry name" value="OSMC_OHR FAMILY PROTEIN"/>
    <property type="match status" value="1"/>
</dbReference>
<proteinExistence type="predicted"/>
<dbReference type="InterPro" id="IPR052707">
    <property type="entry name" value="OsmC_Ohr_Peroxiredoxin"/>
</dbReference>
<dbReference type="InterPro" id="IPR015946">
    <property type="entry name" value="KH_dom-like_a/b"/>
</dbReference>
<dbReference type="RefSeq" id="WP_148868155.1">
    <property type="nucleotide sequence ID" value="NZ_VNIA01000001.1"/>
</dbReference>
<accession>A0A5S5DXU4</accession>
<reference evidence="1 2" key="1">
    <citation type="submission" date="2019-07" db="EMBL/GenBank/DDBJ databases">
        <title>Genomic Encyclopedia of Type Strains, Phase IV (KMG-IV): sequencing the most valuable type-strain genomes for metagenomic binning, comparative biology and taxonomic classification.</title>
        <authorList>
            <person name="Goeker M."/>
        </authorList>
    </citation>
    <scope>NUCLEOTIDE SEQUENCE [LARGE SCALE GENOMIC DNA]</scope>
    <source>
        <strain evidence="1 2">DSM 18961</strain>
    </source>
</reference>
<dbReference type="PANTHER" id="PTHR42830">
    <property type="entry name" value="OSMOTICALLY INDUCIBLE FAMILY PROTEIN"/>
    <property type="match status" value="1"/>
</dbReference>
<dbReference type="InterPro" id="IPR036102">
    <property type="entry name" value="OsmC/Ohrsf"/>
</dbReference>